<accession>A0ABV0XZ51</accession>
<feature type="transmembrane region" description="Helical" evidence="1">
    <location>
        <begin position="70"/>
        <end position="93"/>
    </location>
</feature>
<reference evidence="2 3" key="1">
    <citation type="submission" date="2021-06" db="EMBL/GenBank/DDBJ databases">
        <authorList>
            <person name="Palmer J.M."/>
        </authorList>
    </citation>
    <scope>NUCLEOTIDE SEQUENCE [LARGE SCALE GENOMIC DNA]</scope>
    <source>
        <strain evidence="2 3">AS_MEX2019</strain>
        <tissue evidence="2">Muscle</tissue>
    </source>
</reference>
<keyword evidence="1" id="KW-0812">Transmembrane</keyword>
<dbReference type="EMBL" id="JAHRIP010018975">
    <property type="protein sequence ID" value="MEQ2286595.1"/>
    <property type="molecule type" value="Genomic_DNA"/>
</dbReference>
<keyword evidence="1" id="KW-1133">Transmembrane helix</keyword>
<evidence type="ECO:0000313" key="2">
    <source>
        <dbReference type="EMBL" id="MEQ2286595.1"/>
    </source>
</evidence>
<sequence length="106" mass="11883">MTFIVNERGQVMLLETDDCIVSAGLALHQRDEEDGLVCLCVHASPNEQLPPLGKTGSLAEIISHQRRPAWAALLFSLYIVFYRLPTHLSIYFLTSSFSVTFSHLFS</sequence>
<dbReference type="Proteomes" id="UP001469553">
    <property type="component" value="Unassembled WGS sequence"/>
</dbReference>
<name>A0ABV0XZ51_9TELE</name>
<gene>
    <name evidence="2" type="ORF">AMECASPLE_003988</name>
</gene>
<keyword evidence="1" id="KW-0472">Membrane</keyword>
<evidence type="ECO:0000256" key="1">
    <source>
        <dbReference type="SAM" id="Phobius"/>
    </source>
</evidence>
<protein>
    <submittedName>
        <fullName evidence="2">Uncharacterized protein</fullName>
    </submittedName>
</protein>
<keyword evidence="3" id="KW-1185">Reference proteome</keyword>
<proteinExistence type="predicted"/>
<comment type="caution">
    <text evidence="2">The sequence shown here is derived from an EMBL/GenBank/DDBJ whole genome shotgun (WGS) entry which is preliminary data.</text>
</comment>
<organism evidence="2 3">
    <name type="scientific">Ameca splendens</name>
    <dbReference type="NCBI Taxonomy" id="208324"/>
    <lineage>
        <taxon>Eukaryota</taxon>
        <taxon>Metazoa</taxon>
        <taxon>Chordata</taxon>
        <taxon>Craniata</taxon>
        <taxon>Vertebrata</taxon>
        <taxon>Euteleostomi</taxon>
        <taxon>Actinopterygii</taxon>
        <taxon>Neopterygii</taxon>
        <taxon>Teleostei</taxon>
        <taxon>Neoteleostei</taxon>
        <taxon>Acanthomorphata</taxon>
        <taxon>Ovalentaria</taxon>
        <taxon>Atherinomorphae</taxon>
        <taxon>Cyprinodontiformes</taxon>
        <taxon>Goodeidae</taxon>
        <taxon>Ameca</taxon>
    </lineage>
</organism>
<evidence type="ECO:0000313" key="3">
    <source>
        <dbReference type="Proteomes" id="UP001469553"/>
    </source>
</evidence>